<dbReference type="EMBL" id="LT549926">
    <property type="protein sequence ID" value="SAL94739.1"/>
    <property type="molecule type" value="Genomic_DNA"/>
</dbReference>
<feature type="region of interest" description="Disordered" evidence="1">
    <location>
        <begin position="287"/>
        <end position="345"/>
    </location>
</feature>
<proteinExistence type="predicted"/>
<feature type="compositionally biased region" description="Basic and acidic residues" evidence="1">
    <location>
        <begin position="316"/>
        <end position="325"/>
    </location>
</feature>
<dbReference type="AlphaFoldDB" id="A0A163KMI3"/>
<dbReference type="InParanoid" id="A0A163KMI3"/>
<sequence length="414" mass="47129">MADSDPPAPPPPPKPVEEDIVMEEVPTAPTLEDTIKAARKAARKKTMEAMKLAIEEYMTLIVQDEPSLLAANIKKQEILAEALGRFDSGDEAKSMKEANKFPNKVPRNMPLLQLSGDHDVVKGKAVFETIDRFLDMIELVLYQHGMDPDEDWEAAFIATIIHSTDKSGWFKETLMNKSLSWNQAKKFIQDHFGGSHSQSHYLDKLNHMTASKWEDPIKFVERFYGIFRSAGVTDSVAYGSILLKALASSSDLVKQIKSTYASTPLAGRCALDVAYIYRTVPHLYVEPTTSEQKKRPREDNDGEENRRNNRRRDRKQRAPEQERRSKPSYSAGPFSSSSSSSSASKPAECRYCHHKWFEGHRCKQYYETKTARTEYRARMARLDPKGKRKQDFADAMQDLEIKDLTDSENSEDNH</sequence>
<feature type="compositionally biased region" description="Basic and acidic residues" evidence="1">
    <location>
        <begin position="291"/>
        <end position="307"/>
    </location>
</feature>
<evidence type="ECO:0000313" key="3">
    <source>
        <dbReference type="Proteomes" id="UP000078561"/>
    </source>
</evidence>
<feature type="compositionally biased region" description="Basic and acidic residues" evidence="1">
    <location>
        <begin position="382"/>
        <end position="392"/>
    </location>
</feature>
<feature type="compositionally biased region" description="Basic and acidic residues" evidence="1">
    <location>
        <begin position="399"/>
        <end position="414"/>
    </location>
</feature>
<feature type="compositionally biased region" description="Low complexity" evidence="1">
    <location>
        <begin position="327"/>
        <end position="345"/>
    </location>
</feature>
<feature type="region of interest" description="Disordered" evidence="1">
    <location>
        <begin position="382"/>
        <end position="414"/>
    </location>
</feature>
<name>A0A163KMI3_ABSGL</name>
<evidence type="ECO:0000256" key="1">
    <source>
        <dbReference type="SAM" id="MobiDB-lite"/>
    </source>
</evidence>
<evidence type="ECO:0000313" key="2">
    <source>
        <dbReference type="EMBL" id="SAL94739.1"/>
    </source>
</evidence>
<dbReference type="OrthoDB" id="2265483at2759"/>
<dbReference type="OMA" id="EGHRCKQ"/>
<organism evidence="2">
    <name type="scientific">Absidia glauca</name>
    <name type="common">Pin mould</name>
    <dbReference type="NCBI Taxonomy" id="4829"/>
    <lineage>
        <taxon>Eukaryota</taxon>
        <taxon>Fungi</taxon>
        <taxon>Fungi incertae sedis</taxon>
        <taxon>Mucoromycota</taxon>
        <taxon>Mucoromycotina</taxon>
        <taxon>Mucoromycetes</taxon>
        <taxon>Mucorales</taxon>
        <taxon>Cunninghamellaceae</taxon>
        <taxon>Absidia</taxon>
    </lineage>
</organism>
<accession>A0A163KMI3</accession>
<keyword evidence="3" id="KW-1185">Reference proteome</keyword>
<dbReference type="Proteomes" id="UP000078561">
    <property type="component" value="Unassembled WGS sequence"/>
</dbReference>
<reference evidence="2" key="1">
    <citation type="submission" date="2016-04" db="EMBL/GenBank/DDBJ databases">
        <authorList>
            <person name="Evans L.H."/>
            <person name="Alamgir A."/>
            <person name="Owens N."/>
            <person name="Weber N.D."/>
            <person name="Virtaneva K."/>
            <person name="Barbian K."/>
            <person name="Babar A."/>
            <person name="Rosenke K."/>
        </authorList>
    </citation>
    <scope>NUCLEOTIDE SEQUENCE [LARGE SCALE GENOMIC DNA]</scope>
    <source>
        <strain evidence="2">CBS 101.48</strain>
    </source>
</reference>
<protein>
    <recommendedName>
        <fullName evidence="4">Retrotransposon gag domain-containing protein</fullName>
    </recommendedName>
</protein>
<dbReference type="STRING" id="4829.A0A163KMI3"/>
<evidence type="ECO:0008006" key="4">
    <source>
        <dbReference type="Google" id="ProtNLM"/>
    </source>
</evidence>
<gene>
    <name evidence="2" type="primary">ABSGL_00025.1 scaffold 109</name>
</gene>